<dbReference type="PROSITE" id="PS50950">
    <property type="entry name" value="ZF_THAP"/>
    <property type="match status" value="1"/>
</dbReference>
<dbReference type="RefSeq" id="XP_029345905.1">
    <property type="nucleotide sequence ID" value="XM_029490045.1"/>
</dbReference>
<keyword evidence="4 5" id="KW-0238">DNA-binding</keyword>
<dbReference type="KEGG" id="api:100571740"/>
<protein>
    <recommendedName>
        <fullName evidence="6">THAP-type domain-containing protein</fullName>
    </recommendedName>
</protein>
<keyword evidence="1" id="KW-0479">Metal-binding</keyword>
<dbReference type="PANTHER" id="PTHR46927">
    <property type="entry name" value="AGAP005574-PA"/>
    <property type="match status" value="1"/>
</dbReference>
<keyword evidence="3" id="KW-0862">Zinc</keyword>
<dbReference type="InterPro" id="IPR052224">
    <property type="entry name" value="THAP_domain_protein"/>
</dbReference>
<dbReference type="OrthoDB" id="6601990at2759"/>
<feature type="domain" description="THAP-type" evidence="6">
    <location>
        <begin position="1"/>
        <end position="84"/>
    </location>
</feature>
<evidence type="ECO:0000313" key="7">
    <source>
        <dbReference type="EnsemblMetazoa" id="XP_029345905.1"/>
    </source>
</evidence>
<evidence type="ECO:0000313" key="8">
    <source>
        <dbReference type="Proteomes" id="UP000007819"/>
    </source>
</evidence>
<keyword evidence="2 5" id="KW-0863">Zinc-finger</keyword>
<dbReference type="Pfam" id="PF05485">
    <property type="entry name" value="THAP"/>
    <property type="match status" value="1"/>
</dbReference>
<dbReference type="SUPFAM" id="SSF57716">
    <property type="entry name" value="Glucocorticoid receptor-like (DNA-binding domain)"/>
    <property type="match status" value="1"/>
</dbReference>
<evidence type="ECO:0000256" key="2">
    <source>
        <dbReference type="ARBA" id="ARBA00022771"/>
    </source>
</evidence>
<reference evidence="8" key="1">
    <citation type="submission" date="2010-06" db="EMBL/GenBank/DDBJ databases">
        <authorList>
            <person name="Jiang H."/>
            <person name="Abraham K."/>
            <person name="Ali S."/>
            <person name="Alsbrooks S.L."/>
            <person name="Anim B.N."/>
            <person name="Anosike U.S."/>
            <person name="Attaway T."/>
            <person name="Bandaranaike D.P."/>
            <person name="Battles P.K."/>
            <person name="Bell S.N."/>
            <person name="Bell A.V."/>
            <person name="Beltran B."/>
            <person name="Bickham C."/>
            <person name="Bustamante Y."/>
            <person name="Caleb T."/>
            <person name="Canada A."/>
            <person name="Cardenas V."/>
            <person name="Carter K."/>
            <person name="Chacko J."/>
            <person name="Chandrabose M.N."/>
            <person name="Chavez D."/>
            <person name="Chavez A."/>
            <person name="Chen L."/>
            <person name="Chu H.-S."/>
            <person name="Claassen K.J."/>
            <person name="Cockrell R."/>
            <person name="Collins M."/>
            <person name="Cooper J.A."/>
            <person name="Cree A."/>
            <person name="Curry S.M."/>
            <person name="Da Y."/>
            <person name="Dao M.D."/>
            <person name="Das B."/>
            <person name="Davila M.-L."/>
            <person name="Davy-Carroll L."/>
            <person name="Denson S."/>
            <person name="Dinh H."/>
            <person name="Ebong V.E."/>
            <person name="Edwards J.R."/>
            <person name="Egan A."/>
            <person name="El-Daye J."/>
            <person name="Escobedo L."/>
            <person name="Fernandez S."/>
            <person name="Fernando P.R."/>
            <person name="Flagg N."/>
            <person name="Forbes L.D."/>
            <person name="Fowler R.G."/>
            <person name="Fu Q."/>
            <person name="Gabisi R.A."/>
            <person name="Ganer J."/>
            <person name="Garbino Pronczuk A."/>
            <person name="Garcia R.M."/>
            <person name="Garner T."/>
            <person name="Garrett T.E."/>
            <person name="Gonzalez D.A."/>
            <person name="Hamid H."/>
            <person name="Hawkins E.S."/>
            <person name="Hirani K."/>
            <person name="Hogues M.E."/>
            <person name="Hollins B."/>
            <person name="Hsiao C.-H."/>
            <person name="Jabil R."/>
            <person name="James M.L."/>
            <person name="Jhangiani S.N."/>
            <person name="Johnson B."/>
            <person name="Johnson Q."/>
            <person name="Joshi V."/>
            <person name="Kalu J.B."/>
            <person name="Kam C."/>
            <person name="Kashfia A."/>
            <person name="Keebler J."/>
            <person name="Kisamo H."/>
            <person name="Kovar C.L."/>
            <person name="Lago L.A."/>
            <person name="Lai C.-Y."/>
            <person name="Laidlaw J."/>
            <person name="Lara F."/>
            <person name="Le T.-K."/>
            <person name="Lee S.L."/>
            <person name="Legall F.H."/>
            <person name="Lemon S.J."/>
            <person name="Lewis L.R."/>
            <person name="Li B."/>
            <person name="Liu Y."/>
            <person name="Liu Y.-S."/>
            <person name="Lopez J."/>
            <person name="Lozado R.J."/>
            <person name="Lu J."/>
            <person name="Madu R.C."/>
            <person name="Maheshwari M."/>
            <person name="Maheshwari R."/>
            <person name="Malloy K."/>
            <person name="Martinez E."/>
            <person name="Mathew T."/>
            <person name="Mercado I.C."/>
            <person name="Mercado C."/>
            <person name="Meyer B."/>
            <person name="Montgomery K."/>
            <person name="Morgan M.B."/>
            <person name="Munidasa M."/>
            <person name="Nazareth L.V."/>
            <person name="Nelson J."/>
            <person name="Ng B.M."/>
            <person name="Nguyen N.B."/>
            <person name="Nguyen P.Q."/>
            <person name="Nguyen T."/>
            <person name="Obregon M."/>
            <person name="Okwuonu G.O."/>
            <person name="Onwere C.G."/>
            <person name="Orozco G."/>
            <person name="Parra A."/>
            <person name="Patel S."/>
            <person name="Patil S."/>
            <person name="Perez A."/>
            <person name="Perez Y."/>
            <person name="Pham C."/>
            <person name="Primus E.L."/>
            <person name="Pu L.-L."/>
            <person name="Puazo M."/>
            <person name="Qin X."/>
            <person name="Quiroz J.B."/>
            <person name="Reese J."/>
            <person name="Richards S."/>
            <person name="Rives C.M."/>
            <person name="Robberts R."/>
            <person name="Ruiz S.J."/>
            <person name="Ruiz M.J."/>
            <person name="Santibanez J."/>
            <person name="Schneider B.W."/>
            <person name="Sisson I."/>
            <person name="Smith M."/>
            <person name="Sodergren E."/>
            <person name="Song X.-Z."/>
            <person name="Song B.B."/>
            <person name="Summersgill H."/>
            <person name="Thelus R."/>
            <person name="Thornton R.D."/>
            <person name="Trejos Z.Y."/>
            <person name="Usmani K."/>
            <person name="Vattathil S."/>
            <person name="Villasana D."/>
            <person name="Walker D.L."/>
            <person name="Wang S."/>
            <person name="Wang K."/>
            <person name="White C.S."/>
            <person name="Williams A.C."/>
            <person name="Williamson J."/>
            <person name="Wilson K."/>
            <person name="Woghiren I.O."/>
            <person name="Woodworth J.R."/>
            <person name="Worley K.C."/>
            <person name="Wright R.A."/>
            <person name="Wu W."/>
            <person name="Young L."/>
            <person name="Zhang L."/>
            <person name="Zhang J."/>
            <person name="Zhu Y."/>
            <person name="Muzny D.M."/>
            <person name="Weinstock G."/>
            <person name="Gibbs R.A."/>
        </authorList>
    </citation>
    <scope>NUCLEOTIDE SEQUENCE [LARGE SCALE GENOMIC DNA]</scope>
    <source>
        <strain evidence="8">LSR1</strain>
    </source>
</reference>
<dbReference type="GO" id="GO:0008270">
    <property type="term" value="F:zinc ion binding"/>
    <property type="evidence" value="ECO:0007669"/>
    <property type="project" value="UniProtKB-KW"/>
</dbReference>
<evidence type="ECO:0000256" key="5">
    <source>
        <dbReference type="PROSITE-ProRule" id="PRU00309"/>
    </source>
</evidence>
<evidence type="ECO:0000259" key="6">
    <source>
        <dbReference type="PROSITE" id="PS50950"/>
    </source>
</evidence>
<dbReference type="PANTHER" id="PTHR46927:SF2">
    <property type="entry name" value="THAP DOMAIN-CONTAINING PROTEIN 8"/>
    <property type="match status" value="1"/>
</dbReference>
<name>A0A8R2JTD2_ACYPI</name>
<reference evidence="7" key="2">
    <citation type="submission" date="2022-06" db="UniProtKB">
        <authorList>
            <consortium name="EnsemblMetazoa"/>
        </authorList>
    </citation>
    <scope>IDENTIFICATION</scope>
</reference>
<keyword evidence="8" id="KW-1185">Reference proteome</keyword>
<dbReference type="GO" id="GO:0003677">
    <property type="term" value="F:DNA binding"/>
    <property type="evidence" value="ECO:0007669"/>
    <property type="project" value="UniProtKB-UniRule"/>
</dbReference>
<dbReference type="SMART" id="SM00980">
    <property type="entry name" value="THAP"/>
    <property type="match status" value="1"/>
</dbReference>
<dbReference type="SMART" id="SM00692">
    <property type="entry name" value="DM3"/>
    <property type="match status" value="1"/>
</dbReference>
<sequence length="180" mass="20261">MPVSCSVHGCTNRQIRGCSQHFFKFPLKDLNKLQLWIDAVKRKGFIPNNSSRVCSDHFLRSEFVVRPGGSYKLMLKGESVPSLLMSGKYQYDNYTFTPNLNPTILKSQESIDSVAIDLSITKTPPNVNLTPIKTPHYISPLLKTPSKCTQHPSTLTDYFDLNDVLVPHKKCLTFIAIGCK</sequence>
<proteinExistence type="predicted"/>
<organism evidence="7 8">
    <name type="scientific">Acyrthosiphon pisum</name>
    <name type="common">Pea aphid</name>
    <dbReference type="NCBI Taxonomy" id="7029"/>
    <lineage>
        <taxon>Eukaryota</taxon>
        <taxon>Metazoa</taxon>
        <taxon>Ecdysozoa</taxon>
        <taxon>Arthropoda</taxon>
        <taxon>Hexapoda</taxon>
        <taxon>Insecta</taxon>
        <taxon>Pterygota</taxon>
        <taxon>Neoptera</taxon>
        <taxon>Paraneoptera</taxon>
        <taxon>Hemiptera</taxon>
        <taxon>Sternorrhyncha</taxon>
        <taxon>Aphidomorpha</taxon>
        <taxon>Aphidoidea</taxon>
        <taxon>Aphididae</taxon>
        <taxon>Macrosiphini</taxon>
        <taxon>Acyrthosiphon</taxon>
    </lineage>
</organism>
<dbReference type="InterPro" id="IPR006612">
    <property type="entry name" value="THAP_Znf"/>
</dbReference>
<evidence type="ECO:0000256" key="4">
    <source>
        <dbReference type="ARBA" id="ARBA00023125"/>
    </source>
</evidence>
<dbReference type="Gene3D" id="6.20.210.20">
    <property type="entry name" value="THAP domain"/>
    <property type="match status" value="1"/>
</dbReference>
<dbReference type="InterPro" id="IPR038441">
    <property type="entry name" value="THAP_Znf_sf"/>
</dbReference>
<evidence type="ECO:0000256" key="3">
    <source>
        <dbReference type="ARBA" id="ARBA00022833"/>
    </source>
</evidence>
<dbReference type="EnsemblMetazoa" id="XM_029490045.1">
    <property type="protein sequence ID" value="XP_029345905.1"/>
    <property type="gene ID" value="LOC100571740"/>
</dbReference>
<dbReference type="Proteomes" id="UP000007819">
    <property type="component" value="Chromosome A2"/>
</dbReference>
<evidence type="ECO:0000256" key="1">
    <source>
        <dbReference type="ARBA" id="ARBA00022723"/>
    </source>
</evidence>
<accession>A0A8R2JTD2</accession>
<dbReference type="AlphaFoldDB" id="A0A8R2JTD2"/>
<dbReference type="GeneID" id="100571740"/>